<evidence type="ECO:0000313" key="2">
    <source>
        <dbReference type="Proteomes" id="UP000708208"/>
    </source>
</evidence>
<evidence type="ECO:0000313" key="1">
    <source>
        <dbReference type="EMBL" id="CAG7816700.1"/>
    </source>
</evidence>
<name>A0A8J2PIG9_9HEXA</name>
<keyword evidence="2" id="KW-1185">Reference proteome</keyword>
<accession>A0A8J2PIG9</accession>
<sequence length="239" mass="27657">MIEERIGQRLSTKTQNTENHVLQDLQSGPNGKEGFVQDVSSINGINFIIPMLIFSCPKAKNEFASKNGFLFLSECLLLMLVPSNKPKICLDIKGFTKPFLDVFKSWLETRRERIPEILAIIATVFALLLEDNETYFQNQFTVLEQDFEREITKTLVSHGPHILLQWNNHYLRYWLSTFSQSAVILDSQRSAKWNRPLLMFLDLPDWVSAVIINNILIHVRDSHILEDFCIISEYGLIKL</sequence>
<gene>
    <name evidence="1" type="ORF">AFUS01_LOCUS27305</name>
</gene>
<dbReference type="Proteomes" id="UP000708208">
    <property type="component" value="Unassembled WGS sequence"/>
</dbReference>
<dbReference type="AlphaFoldDB" id="A0A8J2PIG9"/>
<reference evidence="1" key="1">
    <citation type="submission" date="2021-06" db="EMBL/GenBank/DDBJ databases">
        <authorList>
            <person name="Hodson N. C."/>
            <person name="Mongue J. A."/>
            <person name="Jaron S. K."/>
        </authorList>
    </citation>
    <scope>NUCLEOTIDE SEQUENCE</scope>
</reference>
<protein>
    <submittedName>
        <fullName evidence="1">Uncharacterized protein</fullName>
    </submittedName>
</protein>
<dbReference type="EMBL" id="CAJVCH010376075">
    <property type="protein sequence ID" value="CAG7816700.1"/>
    <property type="molecule type" value="Genomic_DNA"/>
</dbReference>
<comment type="caution">
    <text evidence="1">The sequence shown here is derived from an EMBL/GenBank/DDBJ whole genome shotgun (WGS) entry which is preliminary data.</text>
</comment>
<organism evidence="1 2">
    <name type="scientific">Allacma fusca</name>
    <dbReference type="NCBI Taxonomy" id="39272"/>
    <lineage>
        <taxon>Eukaryota</taxon>
        <taxon>Metazoa</taxon>
        <taxon>Ecdysozoa</taxon>
        <taxon>Arthropoda</taxon>
        <taxon>Hexapoda</taxon>
        <taxon>Collembola</taxon>
        <taxon>Symphypleona</taxon>
        <taxon>Sminthuridae</taxon>
        <taxon>Allacma</taxon>
    </lineage>
</organism>
<proteinExistence type="predicted"/>